<comment type="caution">
    <text evidence="1">The sequence shown here is derived from an EMBL/GenBank/DDBJ whole genome shotgun (WGS) entry which is preliminary data.</text>
</comment>
<name>A0ABS4XA60_9MICC</name>
<dbReference type="EMBL" id="JAGIOF010000001">
    <property type="protein sequence ID" value="MBP2385354.1"/>
    <property type="molecule type" value="Genomic_DNA"/>
</dbReference>
<dbReference type="Proteomes" id="UP001296993">
    <property type="component" value="Unassembled WGS sequence"/>
</dbReference>
<sequence>MSQYRELLDGLTGVIASLALLVGAYAQLVEAKQPDRKRKQKKK</sequence>
<evidence type="ECO:0000313" key="1">
    <source>
        <dbReference type="EMBL" id="MBP2385354.1"/>
    </source>
</evidence>
<keyword evidence="2" id="KW-1185">Reference proteome</keyword>
<proteinExistence type="predicted"/>
<reference evidence="1 2" key="1">
    <citation type="submission" date="2021-03" db="EMBL/GenBank/DDBJ databases">
        <title>Sequencing the genomes of 1000 actinobacteria strains.</title>
        <authorList>
            <person name="Klenk H.-P."/>
        </authorList>
    </citation>
    <scope>NUCLEOTIDE SEQUENCE [LARGE SCALE GENOMIC DNA]</scope>
    <source>
        <strain evidence="1 2">DSM 15797</strain>
    </source>
</reference>
<accession>A0ABS4XA60</accession>
<organism evidence="1 2">
    <name type="scientific">Paeniglutamicibacter kerguelensis</name>
    <dbReference type="NCBI Taxonomy" id="254788"/>
    <lineage>
        <taxon>Bacteria</taxon>
        <taxon>Bacillati</taxon>
        <taxon>Actinomycetota</taxon>
        <taxon>Actinomycetes</taxon>
        <taxon>Micrococcales</taxon>
        <taxon>Micrococcaceae</taxon>
        <taxon>Paeniglutamicibacter</taxon>
    </lineage>
</organism>
<protein>
    <submittedName>
        <fullName evidence="1">Uncharacterized protein</fullName>
    </submittedName>
</protein>
<gene>
    <name evidence="1" type="ORF">JOF47_000865</name>
</gene>
<evidence type="ECO:0000313" key="2">
    <source>
        <dbReference type="Proteomes" id="UP001296993"/>
    </source>
</evidence>